<dbReference type="Pfam" id="PF08308">
    <property type="entry name" value="PEGA"/>
    <property type="match status" value="5"/>
</dbReference>
<organism evidence="3 4">
    <name type="scientific">Methanomicrobium antiquum</name>
    <dbReference type="NCBI Taxonomy" id="487686"/>
    <lineage>
        <taxon>Archaea</taxon>
        <taxon>Methanobacteriati</taxon>
        <taxon>Methanobacteriota</taxon>
        <taxon>Stenosarchaea group</taxon>
        <taxon>Methanomicrobia</taxon>
        <taxon>Methanomicrobiales</taxon>
        <taxon>Methanomicrobiaceae</taxon>
        <taxon>Methanomicrobium</taxon>
    </lineage>
</organism>
<evidence type="ECO:0000313" key="3">
    <source>
        <dbReference type="EMBL" id="WFN36754.1"/>
    </source>
</evidence>
<protein>
    <submittedName>
        <fullName evidence="3">PEGA domain-containing protein</fullName>
    </submittedName>
</protein>
<dbReference type="PANTHER" id="PTHR36194:SF1">
    <property type="entry name" value="S-LAYER-LIKE PROTEIN"/>
    <property type="match status" value="1"/>
</dbReference>
<feature type="domain" description="PEGA" evidence="2">
    <location>
        <begin position="187"/>
        <end position="254"/>
    </location>
</feature>
<keyword evidence="1" id="KW-0472">Membrane</keyword>
<dbReference type="InterPro" id="IPR013784">
    <property type="entry name" value="Carb-bd-like_fold"/>
</dbReference>
<dbReference type="EMBL" id="CP091092">
    <property type="protein sequence ID" value="WFN36754.1"/>
    <property type="molecule type" value="Genomic_DNA"/>
</dbReference>
<dbReference type="PANTHER" id="PTHR36194">
    <property type="entry name" value="S-LAYER-LIKE PROTEIN"/>
    <property type="match status" value="1"/>
</dbReference>
<dbReference type="SUPFAM" id="SSF49452">
    <property type="entry name" value="Starch-binding domain-like"/>
    <property type="match status" value="1"/>
</dbReference>
<dbReference type="RefSeq" id="WP_278099591.1">
    <property type="nucleotide sequence ID" value="NZ_CP091092.1"/>
</dbReference>
<dbReference type="GeneID" id="79951047"/>
<gene>
    <name evidence="3" type="ORF">L1994_11560</name>
</gene>
<keyword evidence="4" id="KW-1185">Reference proteome</keyword>
<feature type="domain" description="PEGA" evidence="2">
    <location>
        <begin position="260"/>
        <end position="328"/>
    </location>
</feature>
<sequence>MKRNYASLIILLIGISSALALPAGAVGGDMGWYTIHCNVNGASVYFDGNYMGDIAGGVLSVAVYSTAAPYSEVSVQKQGYPTATTTLPTAPSPGETVNVYVTLNPGPTATATESGTGGFYITTSPSGARIHVNNIYQGLSPLTLSNLKAGLTYTIEAELDGYESSSTNVYLHSGYTQNVHLNLGSPGSISVTSDPSDAYVYVNSKMVGKTPYVITGLSSGNHEIEVTKNGYYNYKKTVNVIEGTQISVYADLNPIAPTNEILVTSEPYGAKIYLDGVYVGETMDGVSYPVQNVANGQHQLKLTHPGYSDYTTSITMTGSTVNIFADMEEGPIQNTGYLSISSTPSGAYIYLDNVYKGTITPFTLTGVPAGEHTVMLSLSGYEDTYSKVTVNAGQTSTLTIGMAKTNTQTTIPTPQPTQSAPGLAVLTALLGIFAGILILKRK</sequence>
<dbReference type="Gene3D" id="2.60.40.1120">
    <property type="entry name" value="Carboxypeptidase-like, regulatory domain"/>
    <property type="match status" value="1"/>
</dbReference>
<reference evidence="3" key="1">
    <citation type="submission" date="2022-01" db="EMBL/GenBank/DDBJ databases">
        <title>Complete genome of Methanomicrobium antiquum DSM 21220.</title>
        <authorList>
            <person name="Chen S.-C."/>
            <person name="You Y.-T."/>
            <person name="Zhou Y.-Z."/>
            <person name="Lai M.-C."/>
        </authorList>
    </citation>
    <scope>NUCLEOTIDE SEQUENCE</scope>
    <source>
        <strain evidence="3">DSM 21220</strain>
    </source>
</reference>
<keyword evidence="1" id="KW-1133">Transmembrane helix</keyword>
<dbReference type="Proteomes" id="UP001218895">
    <property type="component" value="Chromosome"/>
</dbReference>
<proteinExistence type="predicted"/>
<evidence type="ECO:0000313" key="4">
    <source>
        <dbReference type="Proteomes" id="UP001218895"/>
    </source>
</evidence>
<feature type="domain" description="PEGA" evidence="2">
    <location>
        <begin position="336"/>
        <end position="405"/>
    </location>
</feature>
<feature type="domain" description="PEGA" evidence="2">
    <location>
        <begin position="118"/>
        <end position="183"/>
    </location>
</feature>
<keyword evidence="1" id="KW-0812">Transmembrane</keyword>
<evidence type="ECO:0000256" key="1">
    <source>
        <dbReference type="SAM" id="Phobius"/>
    </source>
</evidence>
<dbReference type="GO" id="GO:0030246">
    <property type="term" value="F:carbohydrate binding"/>
    <property type="evidence" value="ECO:0007669"/>
    <property type="project" value="InterPro"/>
</dbReference>
<accession>A0AAF0FXB9</accession>
<dbReference type="InterPro" id="IPR013229">
    <property type="entry name" value="PEGA"/>
</dbReference>
<evidence type="ECO:0000259" key="2">
    <source>
        <dbReference type="Pfam" id="PF08308"/>
    </source>
</evidence>
<dbReference type="AlphaFoldDB" id="A0AAF0FXB9"/>
<feature type="transmembrane region" description="Helical" evidence="1">
    <location>
        <begin position="420"/>
        <end position="439"/>
    </location>
</feature>
<name>A0AAF0FXB9_9EURY</name>
<dbReference type="KEGG" id="manq:L1994_11560"/>
<feature type="domain" description="PEGA" evidence="2">
    <location>
        <begin position="32"/>
        <end position="105"/>
    </location>
</feature>